<keyword evidence="1" id="KW-0732">Signal</keyword>
<dbReference type="KEGG" id="zpr:ZPR_0566"/>
<protein>
    <submittedName>
        <fullName evidence="4">Polysaccharide export protein</fullName>
    </submittedName>
</protein>
<evidence type="ECO:0000256" key="1">
    <source>
        <dbReference type="ARBA" id="ARBA00022729"/>
    </source>
</evidence>
<feature type="domain" description="Polysaccharide export protein N-terminal" evidence="3">
    <location>
        <begin position="44"/>
        <end position="139"/>
    </location>
</feature>
<dbReference type="RefSeq" id="WP_013070076.1">
    <property type="nucleotide sequence ID" value="NC_014041.1"/>
</dbReference>
<dbReference type="OrthoDB" id="662756at2"/>
<evidence type="ECO:0000259" key="3">
    <source>
        <dbReference type="Pfam" id="PF02563"/>
    </source>
</evidence>
<dbReference type="Pfam" id="PF02563">
    <property type="entry name" value="Poly_export"/>
    <property type="match status" value="1"/>
</dbReference>
<evidence type="ECO:0000256" key="2">
    <source>
        <dbReference type="SAM" id="Phobius"/>
    </source>
</evidence>
<feature type="transmembrane region" description="Helical" evidence="2">
    <location>
        <begin position="232"/>
        <end position="253"/>
    </location>
</feature>
<dbReference type="PANTHER" id="PTHR33619:SF3">
    <property type="entry name" value="POLYSACCHARIDE EXPORT PROTEIN GFCE-RELATED"/>
    <property type="match status" value="1"/>
</dbReference>
<accession>D5BFH9</accession>
<dbReference type="AlphaFoldDB" id="D5BFH9"/>
<keyword evidence="2" id="KW-1133">Transmembrane helix</keyword>
<dbReference type="InterPro" id="IPR049712">
    <property type="entry name" value="Poly_export"/>
</dbReference>
<dbReference type="GO" id="GO:0015159">
    <property type="term" value="F:polysaccharide transmembrane transporter activity"/>
    <property type="evidence" value="ECO:0007669"/>
    <property type="project" value="InterPro"/>
</dbReference>
<dbReference type="HOGENOM" id="CLU_038343_1_0_10"/>
<name>D5BFH9_ZUNPS</name>
<keyword evidence="2" id="KW-0812">Transmembrane</keyword>
<organism evidence="4 5">
    <name type="scientific">Zunongwangia profunda (strain DSM 18752 / CCTCC AB 206139 / SM-A87)</name>
    <name type="common">Wangia profunda</name>
    <dbReference type="NCBI Taxonomy" id="655815"/>
    <lineage>
        <taxon>Bacteria</taxon>
        <taxon>Pseudomonadati</taxon>
        <taxon>Bacteroidota</taxon>
        <taxon>Flavobacteriia</taxon>
        <taxon>Flavobacteriales</taxon>
        <taxon>Flavobacteriaceae</taxon>
        <taxon>Zunongwangia</taxon>
    </lineage>
</organism>
<sequence>MKIKFYSLIVLVLAIISLSGCVSRKQVQFYQGIDNLTESQIYDNDKVRIKPDDRLSIKVFSNNQEAASPFNPMIVSRSGAMSGGGDQSSIEYLVSREGKINFPVLGEIKVVDYTINELADILQTQIEPYLSEPVIMVRIKNFRINIIGAINGIIEVDDDQINLAQALSQVDGISNQGELNNILVIREKDGLRTSHRLDLTDSEVLNSPYYYLEQNDIIYIEPTAPARQQRGYLGTVSSYIGIVSSVLSLIVIFTR</sequence>
<gene>
    <name evidence="4" type="ordered locus">ZPR_0566</name>
</gene>
<evidence type="ECO:0000313" key="4">
    <source>
        <dbReference type="EMBL" id="ADF50923.1"/>
    </source>
</evidence>
<dbReference type="PANTHER" id="PTHR33619">
    <property type="entry name" value="POLYSACCHARIDE EXPORT PROTEIN GFCE-RELATED"/>
    <property type="match status" value="1"/>
</dbReference>
<dbReference type="EMBL" id="CP001650">
    <property type="protein sequence ID" value="ADF50923.1"/>
    <property type="molecule type" value="Genomic_DNA"/>
</dbReference>
<dbReference type="Gene3D" id="3.30.1950.10">
    <property type="entry name" value="wza like domain"/>
    <property type="match status" value="1"/>
</dbReference>
<dbReference type="InterPro" id="IPR003715">
    <property type="entry name" value="Poly_export_N"/>
</dbReference>
<evidence type="ECO:0000313" key="5">
    <source>
        <dbReference type="Proteomes" id="UP000001654"/>
    </source>
</evidence>
<keyword evidence="5" id="KW-1185">Reference proteome</keyword>
<reference evidence="4 5" key="1">
    <citation type="journal article" date="2010" name="BMC Genomics">
        <title>The complete genome of Zunongwangia profunda SM-A87 reveals its adaptation to the deep-sea environment and ecological role in sedimentary organic nitrogen degradation.</title>
        <authorList>
            <person name="Qin Q.L."/>
            <person name="Zhang X.Y."/>
            <person name="Wang X.M."/>
            <person name="Liu G.M."/>
            <person name="Chen X.L."/>
            <person name="Xie B.B."/>
            <person name="Dang H.Y."/>
            <person name="Zhou B.C."/>
            <person name="Yu J."/>
            <person name="Zhang Y.Z."/>
        </authorList>
    </citation>
    <scope>NUCLEOTIDE SEQUENCE [LARGE SCALE GENOMIC DNA]</scope>
    <source>
        <strain evidence="5">DSM 18752 / CCTCC AB 206139 / SM-A87</strain>
    </source>
</reference>
<dbReference type="eggNOG" id="COG1596">
    <property type="taxonomic scope" value="Bacteria"/>
</dbReference>
<dbReference type="STRING" id="655815.ZPR_0566"/>
<dbReference type="Proteomes" id="UP000001654">
    <property type="component" value="Chromosome"/>
</dbReference>
<dbReference type="Gene3D" id="3.10.560.10">
    <property type="entry name" value="Outer membrane lipoprotein wza domain like"/>
    <property type="match status" value="1"/>
</dbReference>
<proteinExistence type="predicted"/>
<dbReference type="PROSITE" id="PS51257">
    <property type="entry name" value="PROKAR_LIPOPROTEIN"/>
    <property type="match status" value="1"/>
</dbReference>
<keyword evidence="2" id="KW-0472">Membrane</keyword>